<feature type="transmembrane region" description="Helical" evidence="7">
    <location>
        <begin position="77"/>
        <end position="96"/>
    </location>
</feature>
<keyword evidence="2" id="KW-0808">Transferase</keyword>
<keyword evidence="3 7" id="KW-0812">Transmembrane</keyword>
<evidence type="ECO:0000256" key="3">
    <source>
        <dbReference type="ARBA" id="ARBA00022692"/>
    </source>
</evidence>
<accession>A0ABD0XYG1</accession>
<evidence type="ECO:0000256" key="1">
    <source>
        <dbReference type="ARBA" id="ARBA00004141"/>
    </source>
</evidence>
<feature type="transmembrane region" description="Helical" evidence="7">
    <location>
        <begin position="205"/>
        <end position="226"/>
    </location>
</feature>
<evidence type="ECO:0000256" key="4">
    <source>
        <dbReference type="ARBA" id="ARBA00022989"/>
    </source>
</evidence>
<comment type="caution">
    <text evidence="8">The sequence shown here is derived from an EMBL/GenBank/DDBJ whole genome shotgun (WGS) entry which is preliminary data.</text>
</comment>
<dbReference type="PANTHER" id="PTHR13906">
    <property type="entry name" value="PORCUPINE"/>
    <property type="match status" value="1"/>
</dbReference>
<name>A0ABD0XYG1_9HEMI</name>
<sequence>QLNFVATQIAALALAPLFRSALHPSVTKPATRHAFALVVGLVLGYFAFGKQAIHLAGLPSLCYVVIRTQDPHIMQRLVMVVALVYLSCIHLHRLVYDTGTYSLDVTGPLMVMTQKATSLAFSLHDGLYRKEEELNSSQKYYAIRKIPSALEYFSYMLQFQSLMVGPIIFYRDYIEFIHGSNLLKQPDSNSYQRQVVLEPSPTYPALQKIVCSIIYALIFTNFISYFPMKRVKEDDFFDKSMMSQLVYLYIATGLVRFKYYHAWILADGICNLSGIGFNGYESDGAPKWDLISNVDVLDFEFGLSLRDCIQHWNKGTNTWLRMVVYDRVKVNGTLWTYALSALWHGFYPGYYLTFATGALFTLASRSVRRCVRPHFLSSPAKKTVYDFATMFVTRVAMTYTTFSFVLLEFWPSVRIYWHMYFWLHLLALGAIYALPRLSKGGRAEAGAVGNKLSKLVTSTGGVNTLHG</sequence>
<dbReference type="EMBL" id="JBFDAA010000019">
    <property type="protein sequence ID" value="KAL1115680.1"/>
    <property type="molecule type" value="Genomic_DNA"/>
</dbReference>
<protein>
    <submittedName>
        <fullName evidence="8">Uncharacterized protein</fullName>
    </submittedName>
</protein>
<organism evidence="8 9">
    <name type="scientific">Ranatra chinensis</name>
    <dbReference type="NCBI Taxonomy" id="642074"/>
    <lineage>
        <taxon>Eukaryota</taxon>
        <taxon>Metazoa</taxon>
        <taxon>Ecdysozoa</taxon>
        <taxon>Arthropoda</taxon>
        <taxon>Hexapoda</taxon>
        <taxon>Insecta</taxon>
        <taxon>Pterygota</taxon>
        <taxon>Neoptera</taxon>
        <taxon>Paraneoptera</taxon>
        <taxon>Hemiptera</taxon>
        <taxon>Heteroptera</taxon>
        <taxon>Panheteroptera</taxon>
        <taxon>Nepomorpha</taxon>
        <taxon>Nepidae</taxon>
        <taxon>Ranatrinae</taxon>
        <taxon>Ranatra</taxon>
    </lineage>
</organism>
<evidence type="ECO:0000313" key="9">
    <source>
        <dbReference type="Proteomes" id="UP001558652"/>
    </source>
</evidence>
<feature type="transmembrane region" description="Helical" evidence="7">
    <location>
        <begin position="149"/>
        <end position="170"/>
    </location>
</feature>
<dbReference type="PANTHER" id="PTHR13906:SF4">
    <property type="entry name" value="LYSOPHOSPHOLIPID ACYLTRANSFERASE 6"/>
    <property type="match status" value="1"/>
</dbReference>
<dbReference type="InterPro" id="IPR004299">
    <property type="entry name" value="MBOAT_fam"/>
</dbReference>
<dbReference type="Pfam" id="PF03062">
    <property type="entry name" value="MBOAT"/>
    <property type="match status" value="1"/>
</dbReference>
<dbReference type="Proteomes" id="UP001558652">
    <property type="component" value="Unassembled WGS sequence"/>
</dbReference>
<keyword evidence="5 7" id="KW-0472">Membrane</keyword>
<proteinExistence type="predicted"/>
<keyword evidence="4 7" id="KW-1133">Transmembrane helix</keyword>
<feature type="transmembrane region" description="Helical" evidence="7">
    <location>
        <begin position="30"/>
        <end position="48"/>
    </location>
</feature>
<dbReference type="InterPro" id="IPR049941">
    <property type="entry name" value="LPLAT_7/PORCN-like"/>
</dbReference>
<feature type="transmembrane region" description="Helical" evidence="7">
    <location>
        <begin position="415"/>
        <end position="434"/>
    </location>
</feature>
<comment type="subcellular location">
    <subcellularLocation>
        <location evidence="1">Membrane</location>
        <topology evidence="1">Multi-pass membrane protein</topology>
    </subcellularLocation>
</comment>
<reference evidence="8 9" key="1">
    <citation type="submission" date="2024-07" db="EMBL/GenBank/DDBJ databases">
        <title>Chromosome-level genome assembly of the water stick insect Ranatra chinensis (Heteroptera: Nepidae).</title>
        <authorList>
            <person name="Liu X."/>
        </authorList>
    </citation>
    <scope>NUCLEOTIDE SEQUENCE [LARGE SCALE GENOMIC DNA]</scope>
    <source>
        <strain evidence="8">Cailab_2021Rc</strain>
        <tissue evidence="8">Muscle</tissue>
    </source>
</reference>
<evidence type="ECO:0000313" key="8">
    <source>
        <dbReference type="EMBL" id="KAL1115680.1"/>
    </source>
</evidence>
<keyword evidence="9" id="KW-1185">Reference proteome</keyword>
<feature type="transmembrane region" description="Helical" evidence="7">
    <location>
        <begin position="246"/>
        <end position="266"/>
    </location>
</feature>
<gene>
    <name evidence="8" type="ORF">AAG570_005970</name>
</gene>
<evidence type="ECO:0000256" key="7">
    <source>
        <dbReference type="SAM" id="Phobius"/>
    </source>
</evidence>
<keyword evidence="6" id="KW-0012">Acyltransferase</keyword>
<feature type="non-terminal residue" evidence="8">
    <location>
        <position position="1"/>
    </location>
</feature>
<evidence type="ECO:0000256" key="6">
    <source>
        <dbReference type="ARBA" id="ARBA00023315"/>
    </source>
</evidence>
<feature type="transmembrane region" description="Helical" evidence="7">
    <location>
        <begin position="384"/>
        <end position="409"/>
    </location>
</feature>
<dbReference type="GO" id="GO:0016746">
    <property type="term" value="F:acyltransferase activity"/>
    <property type="evidence" value="ECO:0007669"/>
    <property type="project" value="UniProtKB-KW"/>
</dbReference>
<dbReference type="AlphaFoldDB" id="A0ABD0XYG1"/>
<evidence type="ECO:0000256" key="2">
    <source>
        <dbReference type="ARBA" id="ARBA00022679"/>
    </source>
</evidence>
<dbReference type="GO" id="GO:0016020">
    <property type="term" value="C:membrane"/>
    <property type="evidence" value="ECO:0007669"/>
    <property type="project" value="UniProtKB-SubCell"/>
</dbReference>
<feature type="transmembrane region" description="Helical" evidence="7">
    <location>
        <begin position="341"/>
        <end position="363"/>
    </location>
</feature>
<evidence type="ECO:0000256" key="5">
    <source>
        <dbReference type="ARBA" id="ARBA00023136"/>
    </source>
</evidence>